<comment type="caution">
    <text evidence="2">The sequence shown here is derived from an EMBL/GenBank/DDBJ whole genome shotgun (WGS) entry which is preliminary data.</text>
</comment>
<feature type="region of interest" description="Disordered" evidence="1">
    <location>
        <begin position="310"/>
        <end position="357"/>
    </location>
</feature>
<dbReference type="AlphaFoldDB" id="A0AA39VWK5"/>
<proteinExistence type="predicted"/>
<name>A0AA39VWK5_ACESA</name>
<dbReference type="EMBL" id="JAUESC010000004">
    <property type="protein sequence ID" value="KAK0595150.1"/>
    <property type="molecule type" value="Genomic_DNA"/>
</dbReference>
<evidence type="ECO:0000313" key="3">
    <source>
        <dbReference type="Proteomes" id="UP001168877"/>
    </source>
</evidence>
<feature type="compositionally biased region" description="Basic and acidic residues" evidence="1">
    <location>
        <begin position="316"/>
        <end position="329"/>
    </location>
</feature>
<accession>A0AA39VWK5</accession>
<evidence type="ECO:0000256" key="1">
    <source>
        <dbReference type="SAM" id="MobiDB-lite"/>
    </source>
</evidence>
<organism evidence="2 3">
    <name type="scientific">Acer saccharum</name>
    <name type="common">Sugar maple</name>
    <dbReference type="NCBI Taxonomy" id="4024"/>
    <lineage>
        <taxon>Eukaryota</taxon>
        <taxon>Viridiplantae</taxon>
        <taxon>Streptophyta</taxon>
        <taxon>Embryophyta</taxon>
        <taxon>Tracheophyta</taxon>
        <taxon>Spermatophyta</taxon>
        <taxon>Magnoliopsida</taxon>
        <taxon>eudicotyledons</taxon>
        <taxon>Gunneridae</taxon>
        <taxon>Pentapetalae</taxon>
        <taxon>rosids</taxon>
        <taxon>malvids</taxon>
        <taxon>Sapindales</taxon>
        <taxon>Sapindaceae</taxon>
        <taxon>Hippocastanoideae</taxon>
        <taxon>Acereae</taxon>
        <taxon>Acer</taxon>
    </lineage>
</organism>
<reference evidence="2" key="1">
    <citation type="journal article" date="2022" name="Plant J.">
        <title>Strategies of tolerance reflected in two North American maple genomes.</title>
        <authorList>
            <person name="McEvoy S.L."/>
            <person name="Sezen U.U."/>
            <person name="Trouern-Trend A."/>
            <person name="McMahon S.M."/>
            <person name="Schaberg P.G."/>
            <person name="Yang J."/>
            <person name="Wegrzyn J.L."/>
            <person name="Swenson N.G."/>
        </authorList>
    </citation>
    <scope>NUCLEOTIDE SEQUENCE</scope>
    <source>
        <strain evidence="2">NS2018</strain>
    </source>
</reference>
<keyword evidence="3" id="KW-1185">Reference proteome</keyword>
<dbReference type="Proteomes" id="UP001168877">
    <property type="component" value="Unassembled WGS sequence"/>
</dbReference>
<reference evidence="2" key="2">
    <citation type="submission" date="2023-06" db="EMBL/GenBank/DDBJ databases">
        <authorList>
            <person name="Swenson N.G."/>
            <person name="Wegrzyn J.L."/>
            <person name="Mcevoy S.L."/>
        </authorList>
    </citation>
    <scope>NUCLEOTIDE SEQUENCE</scope>
    <source>
        <strain evidence="2">NS2018</strain>
        <tissue evidence="2">Leaf</tissue>
    </source>
</reference>
<sequence length="410" mass="44753">MTSNIKNALVELYECYSALYSGGDGGGGGGDGGGIEVPSFCNLQSDDSSVFDLSIAFSETVENEDNIMCKNEVERYLLESIELTAAAACLRVAPLSPSLQREIGREEIASLPFAVTVASHLCRCRCRSPSARHSSPHRCHYRQIQASISQHVMLEELHPTDNEREQTYLVGVDTDLSIGPQFVPLNYEEDDGQQRLDDEVGDDSTVSSQIEREPLREMSDRFEGIVKKEIKNEISAMEHRINRRLTRVKESVAQLVDVRRQVTMFLKKNKIIHTIPEVHNFSTPQHQYDHRGISSSLGGGYDDNDVDGTYGGGVMDDTHGGRDGSHGDGTHGGGVGDGTHGGGGGTHGGGDDIHGGEDVTHALFEEKDFAEASLLSVQVRVHLLVESQSPRQFENHIPSLFLLDPSLLVG</sequence>
<protein>
    <submittedName>
        <fullName evidence="2">Uncharacterized protein</fullName>
    </submittedName>
</protein>
<evidence type="ECO:0000313" key="2">
    <source>
        <dbReference type="EMBL" id="KAK0595150.1"/>
    </source>
</evidence>
<gene>
    <name evidence="2" type="ORF">LWI29_004001</name>
</gene>
<feature type="compositionally biased region" description="Gly residues" evidence="1">
    <location>
        <begin position="330"/>
        <end position="348"/>
    </location>
</feature>